<name>A0ABD1Z2K3_9MARC</name>
<evidence type="ECO:0000313" key="2">
    <source>
        <dbReference type="Proteomes" id="UP001605036"/>
    </source>
</evidence>
<evidence type="ECO:0000313" key="1">
    <source>
        <dbReference type="EMBL" id="KAL2642006.1"/>
    </source>
</evidence>
<sequence length="72" mass="8260">MVTAVDGAKRELLFLQGQTLKRTVCEISTVKHRGRLKRLLATEFSSSAMQKLLDLVFKSPTLGKLWTWRKLQ</sequence>
<organism evidence="1 2">
    <name type="scientific">Riccia fluitans</name>
    <dbReference type="NCBI Taxonomy" id="41844"/>
    <lineage>
        <taxon>Eukaryota</taxon>
        <taxon>Viridiplantae</taxon>
        <taxon>Streptophyta</taxon>
        <taxon>Embryophyta</taxon>
        <taxon>Marchantiophyta</taxon>
        <taxon>Marchantiopsida</taxon>
        <taxon>Marchantiidae</taxon>
        <taxon>Marchantiales</taxon>
        <taxon>Ricciaceae</taxon>
        <taxon>Riccia</taxon>
    </lineage>
</organism>
<dbReference type="AlphaFoldDB" id="A0ABD1Z2K3"/>
<accession>A0ABD1Z2K3</accession>
<gene>
    <name evidence="1" type="ORF">R1flu_009593</name>
</gene>
<reference evidence="1 2" key="1">
    <citation type="submission" date="2024-09" db="EMBL/GenBank/DDBJ databases">
        <title>Chromosome-scale assembly of Riccia fluitans.</title>
        <authorList>
            <person name="Paukszto L."/>
            <person name="Sawicki J."/>
            <person name="Karawczyk K."/>
            <person name="Piernik-Szablinska J."/>
            <person name="Szczecinska M."/>
            <person name="Mazdziarz M."/>
        </authorList>
    </citation>
    <scope>NUCLEOTIDE SEQUENCE [LARGE SCALE GENOMIC DNA]</scope>
    <source>
        <strain evidence="1">Rf_01</strain>
        <tissue evidence="1">Aerial parts of the thallus</tissue>
    </source>
</reference>
<comment type="caution">
    <text evidence="1">The sequence shown here is derived from an EMBL/GenBank/DDBJ whole genome shotgun (WGS) entry which is preliminary data.</text>
</comment>
<keyword evidence="2" id="KW-1185">Reference proteome</keyword>
<dbReference type="Proteomes" id="UP001605036">
    <property type="component" value="Unassembled WGS sequence"/>
</dbReference>
<proteinExistence type="predicted"/>
<dbReference type="EMBL" id="JBHFFA010000002">
    <property type="protein sequence ID" value="KAL2642006.1"/>
    <property type="molecule type" value="Genomic_DNA"/>
</dbReference>
<protein>
    <submittedName>
        <fullName evidence="1">Uncharacterized protein</fullName>
    </submittedName>
</protein>